<dbReference type="Pfam" id="PF13585">
    <property type="entry name" value="CHU_C"/>
    <property type="match status" value="1"/>
</dbReference>
<accession>A0A521D6E1</accession>
<dbReference type="Gene3D" id="2.60.40.1170">
    <property type="entry name" value="Mu homology domain, subdomain B"/>
    <property type="match status" value="1"/>
</dbReference>
<dbReference type="GO" id="GO:0007154">
    <property type="term" value="P:cell communication"/>
    <property type="evidence" value="ECO:0007669"/>
    <property type="project" value="InterPro"/>
</dbReference>
<dbReference type="InterPro" id="IPR003644">
    <property type="entry name" value="Calx_beta"/>
</dbReference>
<keyword evidence="1" id="KW-0732">Signal</keyword>
<name>A0A521D6E1_9SPHI</name>
<evidence type="ECO:0000256" key="4">
    <source>
        <dbReference type="ARBA" id="ARBA00023065"/>
    </source>
</evidence>
<feature type="domain" description="Calx-beta" evidence="5">
    <location>
        <begin position="386"/>
        <end position="495"/>
    </location>
</feature>
<sequence>MFNIFSSSYGKDPHKRSLMMYKQVLCFLFTCLLFLIPTQLHAQQISINNPSVSVNEGNSGTKNMVFPVSLSAPNAFPITLNYAIGGTADAADFGTVTTQITIPANTTSANIIIPIAGDDVDEDDETVIVTLQNADNGATISATNTATGIIVDDDNPPVITIYDPLPQNEANPTLHFPITLSNPSSKEITINFAYDASSTATGAASQANGVDYNNSITSVTIPPGHVTASIPVGIYNDKRGEAYNETIVISSFSTTSPGVTFSNLLATGTILDNDGGPDVTFEIVSSYFSENAGIVKVRVRLTGNITEQDVTVPYTVSGTATLGSDFQITNFASPLIFAAATPTSEGERVKDIEISIADDAIFEPNETVIFTLLTPTNAFLGSNKVHTLTILNDETSISILPFESSKAEGSGGVSTDFTFNVIRDPGSQLTQPIDFTYSVSPASTSAAQASDFLNGTFPVNVAGTILAGQSNVIIKIPVKQDSQVEPNENFTVTITPQSGVSSSADTADGTIQNDDNSISLAFDVSTVNEGGTAKLTAKLPIALPTNTIVNVVLKGTANGSDYTYNPAGAITLTIPANSLSSNAYIFNILDDGVFEGPFPETLIAEITSVVTNNVAAGASATLQIIDSQTVPTVSISSSPTTINENSSGAAIVTVTLSSKAIEPVIVDLSFEGTAELDNDYSIIGSHTLVIPAGSLSATIQIKPIADNISEGLPNETVNVGIINVSGGGAILNAAQSSAIIEVVDSDVLPVVSITAPPSVVEGHSGTIVNLVYPIKLSRATKDDLTINFSFDPSSTATGGPLPTDDYDNSVTSVTILAGQTSGVIVVPVRGDDIDEGVPSESVIVKLISGVGYTVNTGSAVQATGLIVEDDFIPVVNVAVDFYAIRETGFPAKVTIRAVLANPKVVSLTDITVQLNLTGTATNGADYNNIPAPITLTIPANQISSSTTVDITAINDLLYEGTDETIIATISDPSNNAQLGIASIQVNLQNVDAAPSLTIDDITVAEGNSGTQILSFTVTKIGNTSTDANVDFVTLIGTATTVDNDFVSNSGTITFSPSETTKTINIIVNGDTKYENDETFSVRLQSASYARIAKATGLATIINDDVMPQFSISDISVNESAGLAVLTVTKTGLTALNSTVSYTTNPGTATAGTDYTTTAGTLTFLPDETTKTISVPIINDLVIEPGGPEIFTLTLNTPVNASISAGTATISIVDDDNVEFYVESKSVKESAGIVTYKVFKTNNNASAIDYTITSGTAILGTDFTVAVTTGTFSFTDNDPLPYREITVNIINNSIIEPDKSFTITLSNPTNGATITAGFGIGTEVIVDDDAPVDVAIVKIAEDKKVSINTEFDYSLIASNKGATLASGIVVTDTLPVELEYINANSVKGTINFDQSNQTVTWQLDSLSAGTDEILTIRVKAKVVGNITNSASIVASMQDYNLANNTAVCTKSIYGFIVPNAFSPNNDGINDWFIIPGIENIHSEMVIYNRYGAEVYRIKNYQNNWAGNGIPTGTYYYVIKLNDAQGKNENMAGSVTIFR</sequence>
<evidence type="ECO:0000256" key="1">
    <source>
        <dbReference type="ARBA" id="ARBA00022729"/>
    </source>
</evidence>
<evidence type="ECO:0000313" key="7">
    <source>
        <dbReference type="Proteomes" id="UP000315971"/>
    </source>
</evidence>
<keyword evidence="4" id="KW-0406">Ion transport</keyword>
<dbReference type="PANTHER" id="PTHR11878">
    <property type="entry name" value="SODIUM/CALCIUM EXCHANGER"/>
    <property type="match status" value="1"/>
</dbReference>
<dbReference type="GO" id="GO:0030001">
    <property type="term" value="P:metal ion transport"/>
    <property type="evidence" value="ECO:0007669"/>
    <property type="project" value="TreeGrafter"/>
</dbReference>
<protein>
    <submittedName>
        <fullName evidence="6">Gliding motility-associated C-terminal domain-containing protein</fullName>
    </submittedName>
</protein>
<keyword evidence="3" id="KW-0106">Calcium</keyword>
<feature type="domain" description="Calx-beta" evidence="5">
    <location>
        <begin position="620"/>
        <end position="720"/>
    </location>
</feature>
<dbReference type="Pfam" id="PF03160">
    <property type="entry name" value="Calx-beta"/>
    <property type="match status" value="7"/>
</dbReference>
<dbReference type="InterPro" id="IPR001434">
    <property type="entry name" value="OmcB-like_DUF11"/>
</dbReference>
<dbReference type="SMART" id="SM00237">
    <property type="entry name" value="Calx_beta"/>
    <property type="match status" value="6"/>
</dbReference>
<keyword evidence="2" id="KW-0677">Repeat</keyword>
<feature type="domain" description="Calx-beta" evidence="5">
    <location>
        <begin position="1207"/>
        <end position="1305"/>
    </location>
</feature>
<dbReference type="Proteomes" id="UP000315971">
    <property type="component" value="Unassembled WGS sequence"/>
</dbReference>
<evidence type="ECO:0000256" key="2">
    <source>
        <dbReference type="ARBA" id="ARBA00022737"/>
    </source>
</evidence>
<proteinExistence type="predicted"/>
<dbReference type="Pfam" id="PF01345">
    <property type="entry name" value="DUF11"/>
    <property type="match status" value="1"/>
</dbReference>
<feature type="domain" description="Calx-beta" evidence="5">
    <location>
        <begin position="266"/>
        <end position="373"/>
    </location>
</feature>
<dbReference type="NCBIfam" id="TIGR04131">
    <property type="entry name" value="Bac_Flav_CTERM"/>
    <property type="match status" value="1"/>
</dbReference>
<dbReference type="Gene3D" id="2.60.40.2030">
    <property type="match status" value="11"/>
</dbReference>
<dbReference type="PANTHER" id="PTHR11878:SF65">
    <property type="entry name" value="NA_CA-EXCHANGE PROTEIN, ISOFORM G"/>
    <property type="match status" value="1"/>
</dbReference>
<dbReference type="SUPFAM" id="SSF141072">
    <property type="entry name" value="CalX-like"/>
    <property type="match status" value="11"/>
</dbReference>
<dbReference type="InterPro" id="IPR051171">
    <property type="entry name" value="CaCA"/>
</dbReference>
<dbReference type="OrthoDB" id="2582440at2"/>
<organism evidence="6 7">
    <name type="scientific">Solitalea koreensis</name>
    <dbReference type="NCBI Taxonomy" id="543615"/>
    <lineage>
        <taxon>Bacteria</taxon>
        <taxon>Pseudomonadati</taxon>
        <taxon>Bacteroidota</taxon>
        <taxon>Sphingobacteriia</taxon>
        <taxon>Sphingobacteriales</taxon>
        <taxon>Sphingobacteriaceae</taxon>
        <taxon>Solitalea</taxon>
    </lineage>
</organism>
<evidence type="ECO:0000256" key="3">
    <source>
        <dbReference type="ARBA" id="ARBA00022837"/>
    </source>
</evidence>
<feature type="domain" description="Calx-beta" evidence="5">
    <location>
        <begin position="1096"/>
        <end position="1195"/>
    </location>
</feature>
<feature type="domain" description="Calx-beta" evidence="5">
    <location>
        <begin position="983"/>
        <end position="1084"/>
    </location>
</feature>
<reference evidence="6 7" key="1">
    <citation type="submission" date="2017-05" db="EMBL/GenBank/DDBJ databases">
        <authorList>
            <person name="Varghese N."/>
            <person name="Submissions S."/>
        </authorList>
    </citation>
    <scope>NUCLEOTIDE SEQUENCE [LARGE SCALE GENOMIC DNA]</scope>
    <source>
        <strain evidence="6 7">DSM 21342</strain>
    </source>
</reference>
<keyword evidence="4" id="KW-0813">Transport</keyword>
<dbReference type="GO" id="GO:0016020">
    <property type="term" value="C:membrane"/>
    <property type="evidence" value="ECO:0007669"/>
    <property type="project" value="InterPro"/>
</dbReference>
<dbReference type="EMBL" id="FXSZ01000006">
    <property type="protein sequence ID" value="SMO67258.1"/>
    <property type="molecule type" value="Genomic_DNA"/>
</dbReference>
<dbReference type="InterPro" id="IPR026341">
    <property type="entry name" value="T9SS_type_B"/>
</dbReference>
<evidence type="ECO:0000313" key="6">
    <source>
        <dbReference type="EMBL" id="SMO67258.1"/>
    </source>
</evidence>
<gene>
    <name evidence="6" type="ORF">SAMN06265350_1064</name>
</gene>
<keyword evidence="7" id="KW-1185">Reference proteome</keyword>
<dbReference type="InterPro" id="IPR038081">
    <property type="entry name" value="CalX-like_sf"/>
</dbReference>
<evidence type="ECO:0000259" key="5">
    <source>
        <dbReference type="SMART" id="SM00237"/>
    </source>
</evidence>